<feature type="transmembrane region" description="Helical" evidence="1">
    <location>
        <begin position="109"/>
        <end position="131"/>
    </location>
</feature>
<dbReference type="STRING" id="1036779.SAMN04515666_104244"/>
<keyword evidence="1" id="KW-0472">Membrane</keyword>
<keyword evidence="1" id="KW-1133">Transmembrane helix</keyword>
<organism evidence="2 3">
    <name type="scientific">Bosea lupini</name>
    <dbReference type="NCBI Taxonomy" id="1036779"/>
    <lineage>
        <taxon>Bacteria</taxon>
        <taxon>Pseudomonadati</taxon>
        <taxon>Pseudomonadota</taxon>
        <taxon>Alphaproteobacteria</taxon>
        <taxon>Hyphomicrobiales</taxon>
        <taxon>Boseaceae</taxon>
        <taxon>Bosea</taxon>
    </lineage>
</organism>
<accession>A0A1H7R6D1</accession>
<evidence type="ECO:0000256" key="1">
    <source>
        <dbReference type="SAM" id="Phobius"/>
    </source>
</evidence>
<dbReference type="AlphaFoldDB" id="A0A1H7R6D1"/>
<feature type="transmembrane region" description="Helical" evidence="1">
    <location>
        <begin position="54"/>
        <end position="80"/>
    </location>
</feature>
<sequence>MLGGLTGLVTREVGGVVRRNVTVVVLYLLAGVLAAGAVGYALNALHTVLTLHYGAVTASLSIAGGLLVAALLMIGIALYVKSRPRPDRRLAAAVAAAPIAATLVGNRKFGWRTGLVGGVVLLGLILGRQFARGDDDAES</sequence>
<dbReference type="OrthoDB" id="8162838at2"/>
<dbReference type="EMBL" id="FOAN01000004">
    <property type="protein sequence ID" value="SEL55087.1"/>
    <property type="molecule type" value="Genomic_DNA"/>
</dbReference>
<keyword evidence="1" id="KW-0812">Transmembrane</keyword>
<evidence type="ECO:0000313" key="2">
    <source>
        <dbReference type="EMBL" id="SEL55087.1"/>
    </source>
</evidence>
<protein>
    <submittedName>
        <fullName evidence="2">Uncharacterized protein</fullName>
    </submittedName>
</protein>
<dbReference type="RefSeq" id="WP_091835137.1">
    <property type="nucleotide sequence ID" value="NZ_FOAN01000004.1"/>
</dbReference>
<keyword evidence="3" id="KW-1185">Reference proteome</keyword>
<feature type="transmembrane region" description="Helical" evidence="1">
    <location>
        <begin position="21"/>
        <end position="42"/>
    </location>
</feature>
<evidence type="ECO:0000313" key="3">
    <source>
        <dbReference type="Proteomes" id="UP000199664"/>
    </source>
</evidence>
<dbReference type="Proteomes" id="UP000199664">
    <property type="component" value="Unassembled WGS sequence"/>
</dbReference>
<proteinExistence type="predicted"/>
<name>A0A1H7R6D1_9HYPH</name>
<gene>
    <name evidence="2" type="ORF">SAMN04515666_104244</name>
</gene>
<reference evidence="3" key="1">
    <citation type="submission" date="2016-10" db="EMBL/GenBank/DDBJ databases">
        <authorList>
            <person name="Varghese N."/>
            <person name="Submissions S."/>
        </authorList>
    </citation>
    <scope>NUCLEOTIDE SEQUENCE [LARGE SCALE GENOMIC DNA]</scope>
    <source>
        <strain evidence="3">LMG 26383,CCUG 61248,R- 45681</strain>
    </source>
</reference>